<dbReference type="AlphaFoldDB" id="A0A1B0BQF4"/>
<keyword evidence="3" id="KW-1185">Reference proteome</keyword>
<keyword evidence="1" id="KW-0472">Membrane</keyword>
<feature type="transmembrane region" description="Helical" evidence="1">
    <location>
        <begin position="31"/>
        <end position="50"/>
    </location>
</feature>
<protein>
    <submittedName>
        <fullName evidence="2">Uncharacterized protein</fullName>
    </submittedName>
</protein>
<accession>A0A1B0BQF4</accession>
<dbReference type="Proteomes" id="UP000092460">
    <property type="component" value="Unassembled WGS sequence"/>
</dbReference>
<evidence type="ECO:0000313" key="3">
    <source>
        <dbReference type="Proteomes" id="UP000092460"/>
    </source>
</evidence>
<sequence>MHACWQPTKSQSFKKEYILVLVLREAEEEQMTMTMAMAMVMAMVMVMTMVDNNADDVDGNAVSDDMK</sequence>
<dbReference type="VEuPathDB" id="VectorBase:GPPI037347"/>
<name>A0A1B0BQF4_9MUSC</name>
<evidence type="ECO:0000313" key="2">
    <source>
        <dbReference type="EnsemblMetazoa" id="GPPI037347-PA"/>
    </source>
</evidence>
<keyword evidence="1" id="KW-0812">Transmembrane</keyword>
<reference evidence="2" key="2">
    <citation type="submission" date="2020-05" db="UniProtKB">
        <authorList>
            <consortium name="EnsemblMetazoa"/>
        </authorList>
    </citation>
    <scope>IDENTIFICATION</scope>
    <source>
        <strain evidence="2">IAEA</strain>
    </source>
</reference>
<evidence type="ECO:0000256" key="1">
    <source>
        <dbReference type="SAM" id="Phobius"/>
    </source>
</evidence>
<keyword evidence="1" id="KW-1133">Transmembrane helix</keyword>
<dbReference type="EnsemblMetazoa" id="GPPI037347-RA">
    <property type="protein sequence ID" value="GPPI037347-PA"/>
    <property type="gene ID" value="GPPI037347"/>
</dbReference>
<organism evidence="2 3">
    <name type="scientific">Glossina palpalis gambiensis</name>
    <dbReference type="NCBI Taxonomy" id="67801"/>
    <lineage>
        <taxon>Eukaryota</taxon>
        <taxon>Metazoa</taxon>
        <taxon>Ecdysozoa</taxon>
        <taxon>Arthropoda</taxon>
        <taxon>Hexapoda</taxon>
        <taxon>Insecta</taxon>
        <taxon>Pterygota</taxon>
        <taxon>Neoptera</taxon>
        <taxon>Endopterygota</taxon>
        <taxon>Diptera</taxon>
        <taxon>Brachycera</taxon>
        <taxon>Muscomorpha</taxon>
        <taxon>Hippoboscoidea</taxon>
        <taxon>Glossinidae</taxon>
        <taxon>Glossina</taxon>
    </lineage>
</organism>
<dbReference type="EMBL" id="JXJN01018577">
    <property type="status" value="NOT_ANNOTATED_CDS"/>
    <property type="molecule type" value="Genomic_DNA"/>
</dbReference>
<reference evidence="3" key="1">
    <citation type="submission" date="2015-01" db="EMBL/GenBank/DDBJ databases">
        <authorList>
            <person name="Aksoy S."/>
            <person name="Warren W."/>
            <person name="Wilson R.K."/>
        </authorList>
    </citation>
    <scope>NUCLEOTIDE SEQUENCE [LARGE SCALE GENOMIC DNA]</scope>
    <source>
        <strain evidence="3">IAEA</strain>
    </source>
</reference>
<proteinExistence type="predicted"/>